<accession>A0A8C0CEN4</accession>
<dbReference type="AlphaFoldDB" id="A0A8C0CEN4"/>
<feature type="region of interest" description="Disordered" evidence="1">
    <location>
        <begin position="1"/>
        <end position="134"/>
    </location>
</feature>
<reference evidence="2" key="1">
    <citation type="submission" date="2023-09" db="UniProtKB">
        <authorList>
            <consortium name="Ensembl"/>
        </authorList>
    </citation>
    <scope>IDENTIFICATION</scope>
</reference>
<feature type="compositionally biased region" description="Low complexity" evidence="1">
    <location>
        <begin position="22"/>
        <end position="37"/>
    </location>
</feature>
<name>A0A8C0CEN4_BALMU</name>
<feature type="compositionally biased region" description="Basic and acidic residues" evidence="1">
    <location>
        <begin position="123"/>
        <end position="134"/>
    </location>
</feature>
<organism evidence="2">
    <name type="scientific">Balaenoptera musculus</name>
    <name type="common">Blue whale</name>
    <dbReference type="NCBI Taxonomy" id="9771"/>
    <lineage>
        <taxon>Eukaryota</taxon>
        <taxon>Metazoa</taxon>
        <taxon>Chordata</taxon>
        <taxon>Craniata</taxon>
        <taxon>Vertebrata</taxon>
        <taxon>Euteleostomi</taxon>
        <taxon>Mammalia</taxon>
        <taxon>Eutheria</taxon>
        <taxon>Laurasiatheria</taxon>
        <taxon>Artiodactyla</taxon>
        <taxon>Whippomorpha</taxon>
        <taxon>Cetacea</taxon>
        <taxon>Mysticeti</taxon>
        <taxon>Balaenopteridae</taxon>
        <taxon>Balaenoptera</taxon>
    </lineage>
</organism>
<dbReference type="Ensembl" id="ENSBMST00010005890.1">
    <property type="protein sequence ID" value="ENSBMSP00010005335.1"/>
    <property type="gene ID" value="ENSBMSG00010003957.1"/>
</dbReference>
<evidence type="ECO:0000256" key="1">
    <source>
        <dbReference type="SAM" id="MobiDB-lite"/>
    </source>
</evidence>
<sequence>AGEAGCEPDLPAGGRTSESRASHPSRLLLLPSASRPRLPARPSPSSAGRARVRRSSARAAVQDRCARARPPPLPLSSRPPSACLARALPPSSPRPPSPAAGQRPPARPDLARVADWLWGLRRQQAEPGRESSGG</sequence>
<evidence type="ECO:0000313" key="2">
    <source>
        <dbReference type="Ensembl" id="ENSBMSP00010005335.1"/>
    </source>
</evidence>
<proteinExistence type="predicted"/>
<dbReference type="GeneTree" id="ENSGT00960000191809"/>
<protein>
    <submittedName>
        <fullName evidence="2">Uncharacterized protein</fullName>
    </submittedName>
</protein>
<feature type="compositionally biased region" description="Low complexity" evidence="1">
    <location>
        <begin position="75"/>
        <end position="89"/>
    </location>
</feature>